<gene>
    <name evidence="4" type="ORF">AM506_16085</name>
</gene>
<feature type="domain" description="Helix-hairpin-helix DNA-binding motif class 1" evidence="3">
    <location>
        <begin position="157"/>
        <end position="176"/>
    </location>
</feature>
<dbReference type="Proteomes" id="UP000050398">
    <property type="component" value="Unassembled WGS sequence"/>
</dbReference>
<comment type="caution">
    <text evidence="4">The sequence shown here is derived from an EMBL/GenBank/DDBJ whole genome shotgun (WGS) entry which is preliminary data.</text>
</comment>
<dbReference type="Gene3D" id="1.10.150.280">
    <property type="entry name" value="AF1531-like domain"/>
    <property type="match status" value="1"/>
</dbReference>
<feature type="domain" description="Helix-hairpin-helix DNA-binding motif class 1" evidence="3">
    <location>
        <begin position="187"/>
        <end position="206"/>
    </location>
</feature>
<keyword evidence="2" id="KW-1133">Transmembrane helix</keyword>
<organism evidence="4 5">
    <name type="scientific">Rossellomorea vietnamensis</name>
    <dbReference type="NCBI Taxonomy" id="218284"/>
    <lineage>
        <taxon>Bacteria</taxon>
        <taxon>Bacillati</taxon>
        <taxon>Bacillota</taxon>
        <taxon>Bacilli</taxon>
        <taxon>Bacillales</taxon>
        <taxon>Bacillaceae</taxon>
        <taxon>Rossellomorea</taxon>
    </lineage>
</organism>
<feature type="region of interest" description="Disordered" evidence="1">
    <location>
        <begin position="38"/>
        <end position="64"/>
    </location>
</feature>
<dbReference type="InterPro" id="IPR051675">
    <property type="entry name" value="Endo/Exo/Phosphatase_dom_1"/>
</dbReference>
<sequence length="210" mass="23003">MQSLIEKYRTILVSLAICAVILIGYILKKADEPPVEEPSFTAAAEVEKPINPENPETETAKSPEKVYVDVKGEVVNPGLYEVRQGDRLKFVIDRAGGFTKDADKKLMNLAVKVTDEMMIYVPKIGEMETMPQSLPAPVSSGAGSGEDKLNINTASEAEFETLPGIGPSKAATIIQYREENGPFKSIEEITKISGIGDKTFDKLQEHIFVQ</sequence>
<protein>
    <recommendedName>
        <fullName evidence="3">Helix-hairpin-helix DNA-binding motif class 1 domain-containing protein</fullName>
    </recommendedName>
</protein>
<dbReference type="GO" id="GO:0006281">
    <property type="term" value="P:DNA repair"/>
    <property type="evidence" value="ECO:0007669"/>
    <property type="project" value="InterPro"/>
</dbReference>
<evidence type="ECO:0000313" key="5">
    <source>
        <dbReference type="Proteomes" id="UP000050398"/>
    </source>
</evidence>
<dbReference type="InterPro" id="IPR010994">
    <property type="entry name" value="RuvA_2-like"/>
</dbReference>
<dbReference type="PANTHER" id="PTHR21180:SF32">
    <property type="entry name" value="ENDONUCLEASE_EXONUCLEASE_PHOSPHATASE FAMILY DOMAIN-CONTAINING PROTEIN 1"/>
    <property type="match status" value="1"/>
</dbReference>
<dbReference type="InterPro" id="IPR004509">
    <property type="entry name" value="Competence_ComEA_HhH"/>
</dbReference>
<dbReference type="RefSeq" id="WP_160316888.1">
    <property type="nucleotide sequence ID" value="NZ_LIXZ01000014.1"/>
</dbReference>
<dbReference type="InterPro" id="IPR019554">
    <property type="entry name" value="Soluble_ligand-bd"/>
</dbReference>
<dbReference type="InterPro" id="IPR003583">
    <property type="entry name" value="Hlx-hairpin-Hlx_DNA-bd_motif"/>
</dbReference>
<keyword evidence="2" id="KW-0812">Transmembrane</keyword>
<dbReference type="SMART" id="SM00278">
    <property type="entry name" value="HhH1"/>
    <property type="match status" value="2"/>
</dbReference>
<dbReference type="PANTHER" id="PTHR21180">
    <property type="entry name" value="ENDONUCLEASE/EXONUCLEASE/PHOSPHATASE FAMILY DOMAIN-CONTAINING PROTEIN 1"/>
    <property type="match status" value="1"/>
</dbReference>
<evidence type="ECO:0000259" key="3">
    <source>
        <dbReference type="SMART" id="SM00278"/>
    </source>
</evidence>
<dbReference type="OrthoDB" id="9790239at2"/>
<dbReference type="Gene3D" id="3.10.560.10">
    <property type="entry name" value="Outer membrane lipoprotein wza domain like"/>
    <property type="match status" value="1"/>
</dbReference>
<name>A0A0P6WQK8_9BACI</name>
<dbReference type="GO" id="GO:0003677">
    <property type="term" value="F:DNA binding"/>
    <property type="evidence" value="ECO:0007669"/>
    <property type="project" value="InterPro"/>
</dbReference>
<keyword evidence="2" id="KW-0472">Membrane</keyword>
<accession>A0A0P6WQK8</accession>
<dbReference type="SUPFAM" id="SSF142984">
    <property type="entry name" value="Nqo1 middle domain-like"/>
    <property type="match status" value="1"/>
</dbReference>
<feature type="transmembrane region" description="Helical" evidence="2">
    <location>
        <begin position="7"/>
        <end position="27"/>
    </location>
</feature>
<evidence type="ECO:0000256" key="1">
    <source>
        <dbReference type="SAM" id="MobiDB-lite"/>
    </source>
</evidence>
<dbReference type="PATRIC" id="fig|218284.4.peg.1417"/>
<dbReference type="AlphaFoldDB" id="A0A0P6WQK8"/>
<dbReference type="Pfam" id="PF10531">
    <property type="entry name" value="SLBB"/>
    <property type="match status" value="1"/>
</dbReference>
<dbReference type="SUPFAM" id="SSF47781">
    <property type="entry name" value="RuvA domain 2-like"/>
    <property type="match status" value="1"/>
</dbReference>
<evidence type="ECO:0000256" key="2">
    <source>
        <dbReference type="SAM" id="Phobius"/>
    </source>
</evidence>
<dbReference type="EMBL" id="LIXZ01000014">
    <property type="protein sequence ID" value="KPL58654.1"/>
    <property type="molecule type" value="Genomic_DNA"/>
</dbReference>
<dbReference type="Pfam" id="PF12836">
    <property type="entry name" value="HHH_3"/>
    <property type="match status" value="1"/>
</dbReference>
<proteinExistence type="predicted"/>
<evidence type="ECO:0000313" key="4">
    <source>
        <dbReference type="EMBL" id="KPL58654.1"/>
    </source>
</evidence>
<dbReference type="GO" id="GO:0015628">
    <property type="term" value="P:protein secretion by the type II secretion system"/>
    <property type="evidence" value="ECO:0007669"/>
    <property type="project" value="TreeGrafter"/>
</dbReference>
<dbReference type="GO" id="GO:0015627">
    <property type="term" value="C:type II protein secretion system complex"/>
    <property type="evidence" value="ECO:0007669"/>
    <property type="project" value="TreeGrafter"/>
</dbReference>
<dbReference type="NCBIfam" id="TIGR00426">
    <property type="entry name" value="competence protein ComEA helix-hairpin-helix repeat region"/>
    <property type="match status" value="1"/>
</dbReference>
<reference evidence="4 5" key="1">
    <citation type="submission" date="2015-08" db="EMBL/GenBank/DDBJ databases">
        <title>Draft Genome Sequence of Bacillus vietnamensis UCD-SED5.</title>
        <authorList>
            <person name="Lee R.D."/>
            <person name="Jospin G."/>
            <person name="Lang J.M."/>
            <person name="Coil D.A."/>
            <person name="Eisen J.A."/>
        </authorList>
    </citation>
    <scope>NUCLEOTIDE SEQUENCE [LARGE SCALE GENOMIC DNA]</scope>
    <source>
        <strain evidence="4 5">UCD-SED5</strain>
    </source>
</reference>